<dbReference type="SUPFAM" id="SSF56300">
    <property type="entry name" value="Metallo-dependent phosphatases"/>
    <property type="match status" value="1"/>
</dbReference>
<proteinExistence type="predicted"/>
<dbReference type="InterPro" id="IPR029052">
    <property type="entry name" value="Metallo-depent_PP-like"/>
</dbReference>
<dbReference type="InterPro" id="IPR050341">
    <property type="entry name" value="PP1_catalytic_subunit"/>
</dbReference>
<sequence length="292" mass="33209">MANRPGIEQIEETAKKYYFPDKDFSIEKRQVEELLEESKKTLSRETIVIDADTSKVLFVGDTHGDVESTKNALLKAVELSVDKVVFLGDYVDRGPYQLGNILFLLEVKNMYPGWVYLLRGNHETRVMNEAYGFLRAVTRAYGPGLYDVFEELFSNLSLAFLLNKRILAVHGGIPIRPISIEEICGIPKGLKDHEIEGNDIVLQMLWNDPDEYIEDYADSPRGPGIYLFGKRIFEEFMSRNSLDLLIRAHEPVENGVKYLFDGRLASVFSCRFYGISPAALLLDGNKREIVTL</sequence>
<feature type="domain" description="Serine/threonine specific protein phosphatases" evidence="1">
    <location>
        <begin position="118"/>
        <end position="123"/>
    </location>
</feature>
<evidence type="ECO:0000313" key="3">
    <source>
        <dbReference type="Proteomes" id="UP000266720"/>
    </source>
</evidence>
<protein>
    <submittedName>
        <fullName evidence="2">Serine/threonine protein phosphatase catalytic subunit</fullName>
        <ecNumber evidence="2">3.1.3.16</ecNumber>
    </submittedName>
</protein>
<dbReference type="STRING" id="697581.TCARB_1606"/>
<dbReference type="InterPro" id="IPR006186">
    <property type="entry name" value="Ser/Thr-sp_prot-phosphatase"/>
</dbReference>
<gene>
    <name evidence="2" type="ORF">TCARB_1606</name>
</gene>
<accession>A0A3G1A6P0</accession>
<dbReference type="GO" id="GO:0005737">
    <property type="term" value="C:cytoplasm"/>
    <property type="evidence" value="ECO:0007669"/>
    <property type="project" value="TreeGrafter"/>
</dbReference>
<dbReference type="RefSeq" id="WP_052887149.1">
    <property type="nucleotide sequence ID" value="NZ_CP007493.1"/>
</dbReference>
<evidence type="ECO:0000313" key="2">
    <source>
        <dbReference type="EMBL" id="AJB42646.1"/>
    </source>
</evidence>
<dbReference type="AlphaFoldDB" id="A0A3G1A6P0"/>
<dbReference type="Pfam" id="PF00149">
    <property type="entry name" value="Metallophos"/>
    <property type="match status" value="1"/>
</dbReference>
<dbReference type="PROSITE" id="PS00125">
    <property type="entry name" value="SER_THR_PHOSPHATASE"/>
    <property type="match status" value="1"/>
</dbReference>
<dbReference type="Gene3D" id="3.60.21.10">
    <property type="match status" value="1"/>
</dbReference>
<dbReference type="Proteomes" id="UP000266720">
    <property type="component" value="Chromosome"/>
</dbReference>
<dbReference type="InterPro" id="IPR004843">
    <property type="entry name" value="Calcineurin-like_PHP"/>
</dbReference>
<name>A0A3G1A6P0_9CREN</name>
<evidence type="ECO:0000259" key="1">
    <source>
        <dbReference type="PROSITE" id="PS00125"/>
    </source>
</evidence>
<dbReference type="CDD" id="cd00144">
    <property type="entry name" value="MPP_PPP_family"/>
    <property type="match status" value="1"/>
</dbReference>
<dbReference type="GeneID" id="25407008"/>
<dbReference type="EMBL" id="CP007493">
    <property type="protein sequence ID" value="AJB42646.1"/>
    <property type="molecule type" value="Genomic_DNA"/>
</dbReference>
<dbReference type="EC" id="3.1.3.16" evidence="2"/>
<dbReference type="SMART" id="SM00156">
    <property type="entry name" value="PP2Ac"/>
    <property type="match status" value="1"/>
</dbReference>
<keyword evidence="2" id="KW-0378">Hydrolase</keyword>
<dbReference type="GO" id="GO:0004722">
    <property type="term" value="F:protein serine/threonine phosphatase activity"/>
    <property type="evidence" value="ECO:0007669"/>
    <property type="project" value="UniProtKB-EC"/>
</dbReference>
<dbReference type="PANTHER" id="PTHR11668">
    <property type="entry name" value="SERINE/THREONINE PROTEIN PHOSPHATASE"/>
    <property type="match status" value="1"/>
</dbReference>
<reference evidence="3" key="1">
    <citation type="book" date="2010" name="EXTREMOPHILES" publisher="0:0-0">
        <title>Complete genome sequences of ten hyperthermophilic archaea reveal their metabolic capabilities and possible ecological roles.</title>
        <editorList>
            <person name="?"/>
        </editorList>
        <authorList>
            <person name="Ravin N.V."/>
            <person name="Mardanov A.V."/>
            <person name="Bonch-Osmolovskaya E.A."/>
            <person name="Skryabin K.G."/>
        </authorList>
    </citation>
    <scope>NUCLEOTIDE SEQUENCE [LARGE SCALE GENOMIC DNA]</scope>
    <source>
        <strain evidence="3">1505</strain>
    </source>
</reference>
<dbReference type="KEGG" id="tcb:TCARB_1606"/>
<dbReference type="PRINTS" id="PR00114">
    <property type="entry name" value="STPHPHTASE"/>
</dbReference>
<dbReference type="PANTHER" id="PTHR11668:SF496">
    <property type="entry name" value="SERINE_THREONINE-PROTEIN PHOSPHATASE"/>
    <property type="match status" value="1"/>
</dbReference>
<organism evidence="2 3">
    <name type="scientific">Thermofilum adornatum 1505</name>
    <dbReference type="NCBI Taxonomy" id="697581"/>
    <lineage>
        <taxon>Archaea</taxon>
        <taxon>Thermoproteota</taxon>
        <taxon>Thermoprotei</taxon>
        <taxon>Thermofilales</taxon>
        <taxon>Thermofilaceae</taxon>
        <taxon>Thermofilum</taxon>
    </lineage>
</organism>